<dbReference type="Gene3D" id="1.10.260.40">
    <property type="entry name" value="lambda repressor-like DNA-binding domains"/>
    <property type="match status" value="1"/>
</dbReference>
<protein>
    <submittedName>
        <fullName evidence="2">Helix-turn-helix domain-containing protein</fullName>
    </submittedName>
</protein>
<evidence type="ECO:0000313" key="2">
    <source>
        <dbReference type="EMBL" id="MFC1404672.1"/>
    </source>
</evidence>
<name>A0ABV6UT76_9ACTN</name>
<dbReference type="EMBL" id="JBHEZZ010000016">
    <property type="protein sequence ID" value="MFC1404672.1"/>
    <property type="molecule type" value="Genomic_DNA"/>
</dbReference>
<accession>A0ABV6UT76</accession>
<evidence type="ECO:0000313" key="3">
    <source>
        <dbReference type="Proteomes" id="UP001592528"/>
    </source>
</evidence>
<reference evidence="2 3" key="1">
    <citation type="submission" date="2024-09" db="EMBL/GenBank/DDBJ databases">
        <authorList>
            <person name="Lee S.D."/>
        </authorList>
    </citation>
    <scope>NUCLEOTIDE SEQUENCE [LARGE SCALE GENOMIC DNA]</scope>
    <source>
        <strain evidence="2 3">N1-5</strain>
    </source>
</reference>
<sequence>MPPRDANTLGSRIAAARKSRRLQQAELAGLACVSLDAIKSIEQGRREPSESVLESIAEALDLDPSRLREGRRSDSRIHAAIPALRAAVDAYDLPPDGPVRDLASLRRSTAELEAWRLASRYTSLTKVLPDRLTELNRAVQQFTGAECIEAARLLASVYRSADAVVYKYTYCDLSARTVELMRWAADRAEDPVLDATASYVRMETFFSSRQEEALATGLRMLQGAIDRAPSPGDQPTRAAVGALHMRAAVVAGRMRDEASARTHLAYAKELADSVQEGIYLGTAFGPSSFRVHEVAVAVELNDGPAVLAAAMEWKPPAELPAERRSHYYIDVARAQLWQNLCADALESLQVARRIAPQHVREHPQVRETLRSLVRSQRSEREALLALAEWAGAT</sequence>
<evidence type="ECO:0000259" key="1">
    <source>
        <dbReference type="PROSITE" id="PS50943"/>
    </source>
</evidence>
<keyword evidence="3" id="KW-1185">Reference proteome</keyword>
<dbReference type="SUPFAM" id="SSF47413">
    <property type="entry name" value="lambda repressor-like DNA-binding domains"/>
    <property type="match status" value="1"/>
</dbReference>
<dbReference type="RefSeq" id="WP_030248804.1">
    <property type="nucleotide sequence ID" value="NZ_JBHEZZ010000016.1"/>
</dbReference>
<dbReference type="InterPro" id="IPR010982">
    <property type="entry name" value="Lambda_DNA-bd_dom_sf"/>
</dbReference>
<gene>
    <name evidence="2" type="ORF">ACEZDJ_25590</name>
</gene>
<dbReference type="InterPro" id="IPR001387">
    <property type="entry name" value="Cro/C1-type_HTH"/>
</dbReference>
<dbReference type="CDD" id="cd00093">
    <property type="entry name" value="HTH_XRE"/>
    <property type="match status" value="1"/>
</dbReference>
<organism evidence="2 3">
    <name type="scientific">Streptacidiphilus cavernicola</name>
    <dbReference type="NCBI Taxonomy" id="3342716"/>
    <lineage>
        <taxon>Bacteria</taxon>
        <taxon>Bacillati</taxon>
        <taxon>Actinomycetota</taxon>
        <taxon>Actinomycetes</taxon>
        <taxon>Kitasatosporales</taxon>
        <taxon>Streptomycetaceae</taxon>
        <taxon>Streptacidiphilus</taxon>
    </lineage>
</organism>
<feature type="domain" description="HTH cro/C1-type" evidence="1">
    <location>
        <begin position="13"/>
        <end position="67"/>
    </location>
</feature>
<dbReference type="SMART" id="SM00530">
    <property type="entry name" value="HTH_XRE"/>
    <property type="match status" value="1"/>
</dbReference>
<dbReference type="Pfam" id="PF13560">
    <property type="entry name" value="HTH_31"/>
    <property type="match status" value="1"/>
</dbReference>
<proteinExistence type="predicted"/>
<dbReference type="PROSITE" id="PS50943">
    <property type="entry name" value="HTH_CROC1"/>
    <property type="match status" value="1"/>
</dbReference>
<comment type="caution">
    <text evidence="2">The sequence shown here is derived from an EMBL/GenBank/DDBJ whole genome shotgun (WGS) entry which is preliminary data.</text>
</comment>
<dbReference type="Proteomes" id="UP001592528">
    <property type="component" value="Unassembled WGS sequence"/>
</dbReference>